<comment type="subcellular location">
    <subcellularLocation>
        <location evidence="1">Secreted</location>
    </subcellularLocation>
</comment>
<proteinExistence type="predicted"/>
<dbReference type="PROSITE" id="PS51257">
    <property type="entry name" value="PROKAR_LIPOPROTEIN"/>
    <property type="match status" value="1"/>
</dbReference>
<evidence type="ECO:0000256" key="1">
    <source>
        <dbReference type="ARBA" id="ARBA00004613"/>
    </source>
</evidence>
<dbReference type="Proteomes" id="UP001291309">
    <property type="component" value="Unassembled WGS sequence"/>
</dbReference>
<keyword evidence="6" id="KW-1185">Reference proteome</keyword>
<reference evidence="5 6" key="1">
    <citation type="submission" date="2023-12" db="EMBL/GenBank/DDBJ databases">
        <title>the genome sequence of Hyalangium sp. s54d21.</title>
        <authorList>
            <person name="Zhang X."/>
        </authorList>
    </citation>
    <scope>NUCLEOTIDE SEQUENCE [LARGE SCALE GENOMIC DNA]</scope>
    <source>
        <strain evidence="6">s54d21</strain>
    </source>
</reference>
<evidence type="ECO:0000313" key="5">
    <source>
        <dbReference type="EMBL" id="MDY7227743.1"/>
    </source>
</evidence>
<name>A0ABU5H4K2_9BACT</name>
<evidence type="ECO:0000313" key="6">
    <source>
        <dbReference type="Proteomes" id="UP001291309"/>
    </source>
</evidence>
<gene>
    <name evidence="5" type="ORF">SYV04_15115</name>
</gene>
<dbReference type="Pfam" id="PF14449">
    <property type="entry name" value="PT-TG"/>
    <property type="match status" value="1"/>
</dbReference>
<evidence type="ECO:0000259" key="4">
    <source>
        <dbReference type="Pfam" id="PF14449"/>
    </source>
</evidence>
<feature type="coiled-coil region" evidence="3">
    <location>
        <begin position="139"/>
        <end position="166"/>
    </location>
</feature>
<comment type="caution">
    <text evidence="5">The sequence shown here is derived from an EMBL/GenBank/DDBJ whole genome shotgun (WGS) entry which is preliminary data.</text>
</comment>
<evidence type="ECO:0000256" key="3">
    <source>
        <dbReference type="SAM" id="Coils"/>
    </source>
</evidence>
<accession>A0ABU5H4K2</accession>
<dbReference type="InterPro" id="IPR027797">
    <property type="entry name" value="PT-TG_dom"/>
</dbReference>
<sequence length="593" mass="66067">MNLPRMKLLSRSGARWLTVLLLGLSGMWGGCAAGPRPEAPCGLLGSCRELRAHARKMRTLRQRREMAERTEASTGGGAGAMGTGAVTPYLEFIREQEEQLKRARVPEEQQRLEHRVLLELQQWALSQDEATLRRHRPLEVYAELKAERQERERQEARRQAEVEAKLEEYLDWAQTRWGETARERVRRVAPGHLLTEHPLRTQSLDALTGAVLDWAFTHTRDEALLRKGPSEVALYLLARRSSLATAIELGRYAPPHLDYTPPEDTRPPADELVIELLAGLLPGIGEATDAAGLVAGYSITGRKLEPEERLLSGVAVLVPFVPGRALSGGGEWVERAALVTGRSLEEVRVLQRVASHLSPADASQVEVLVRQAAAGRRLSEEDVAFLRRVAAGLEKPLAEAADTLRRGGKVPLVGSRLGEAGLRLELGSAEHMAAAWVDYQFRHPDKYSRFRYGIDEDWRKKYETILKNKEKGSELEQAVLQARGQEKNRALMMPPPESEAKGFIPDAVVGSPTPGELVWGQPYHFVEVKARAKLSLSGNLEAMLRYVEKQGGHIEVWARSARHADGPTRLSAPLQDLLERLRVQGRASLRYYP</sequence>
<evidence type="ECO:0000256" key="2">
    <source>
        <dbReference type="ARBA" id="ARBA00022525"/>
    </source>
</evidence>
<organism evidence="5 6">
    <name type="scientific">Hyalangium rubrum</name>
    <dbReference type="NCBI Taxonomy" id="3103134"/>
    <lineage>
        <taxon>Bacteria</taxon>
        <taxon>Pseudomonadati</taxon>
        <taxon>Myxococcota</taxon>
        <taxon>Myxococcia</taxon>
        <taxon>Myxococcales</taxon>
        <taxon>Cystobacterineae</taxon>
        <taxon>Archangiaceae</taxon>
        <taxon>Hyalangium</taxon>
    </lineage>
</organism>
<feature type="domain" description="Pre-toxin TG" evidence="4">
    <location>
        <begin position="275"/>
        <end position="325"/>
    </location>
</feature>
<dbReference type="RefSeq" id="WP_321546456.1">
    <property type="nucleotide sequence ID" value="NZ_JAXIVS010000004.1"/>
</dbReference>
<keyword evidence="2" id="KW-0964">Secreted</keyword>
<keyword evidence="3" id="KW-0175">Coiled coil</keyword>
<protein>
    <submittedName>
        <fullName evidence="5">Pre-toxin TG domain-containing protein</fullName>
    </submittedName>
</protein>
<dbReference type="EMBL" id="JAXIVS010000004">
    <property type="protein sequence ID" value="MDY7227743.1"/>
    <property type="molecule type" value="Genomic_DNA"/>
</dbReference>